<feature type="region of interest" description="Disordered" evidence="1">
    <location>
        <begin position="252"/>
        <end position="299"/>
    </location>
</feature>
<organism evidence="2 3">
    <name type="scientific">Mycena rosella</name>
    <name type="common">Pink bonnet</name>
    <name type="synonym">Agaricus rosellus</name>
    <dbReference type="NCBI Taxonomy" id="1033263"/>
    <lineage>
        <taxon>Eukaryota</taxon>
        <taxon>Fungi</taxon>
        <taxon>Dikarya</taxon>
        <taxon>Basidiomycota</taxon>
        <taxon>Agaricomycotina</taxon>
        <taxon>Agaricomycetes</taxon>
        <taxon>Agaricomycetidae</taxon>
        <taxon>Agaricales</taxon>
        <taxon>Marasmiineae</taxon>
        <taxon>Mycenaceae</taxon>
        <taxon>Mycena</taxon>
    </lineage>
</organism>
<sequence length="299" mass="32357">MYWQSPSEANNSAFASTVAHSGLPVWPWIPSDSRSQFDEQYAPRGANSCSFACLRFAQLVFHKANKNLTKANPDRGRFLSNILKPGFFASPGRLRSGSRLNGPSIEEALEEAFRHVDLNWARSLIPLLHGTHRPFSPARMAELTAALEEIGLSAALILTCATHHRVYVHIPLPVPLFLVFDSARLFGSWASIVVHTSHAATTAHLTAMCGPGGPGDNLLLFCLTNDHGRQPAPKLGTDLSATTSARSDTLRLGSAETPHADPSAQPQHRADHSSAPVIASTGAYGDRSLESDAQIERDR</sequence>
<protein>
    <submittedName>
        <fullName evidence="2">Uncharacterized protein</fullName>
    </submittedName>
</protein>
<dbReference type="AlphaFoldDB" id="A0AAD7GKA4"/>
<evidence type="ECO:0000256" key="1">
    <source>
        <dbReference type="SAM" id="MobiDB-lite"/>
    </source>
</evidence>
<comment type="caution">
    <text evidence="2">The sequence shown here is derived from an EMBL/GenBank/DDBJ whole genome shotgun (WGS) entry which is preliminary data.</text>
</comment>
<accession>A0AAD7GKA4</accession>
<evidence type="ECO:0000313" key="2">
    <source>
        <dbReference type="EMBL" id="KAJ7699022.1"/>
    </source>
</evidence>
<feature type="compositionally biased region" description="Basic and acidic residues" evidence="1">
    <location>
        <begin position="287"/>
        <end position="299"/>
    </location>
</feature>
<evidence type="ECO:0000313" key="3">
    <source>
        <dbReference type="Proteomes" id="UP001221757"/>
    </source>
</evidence>
<keyword evidence="3" id="KW-1185">Reference proteome</keyword>
<dbReference type="EMBL" id="JARKIE010000024">
    <property type="protein sequence ID" value="KAJ7699022.1"/>
    <property type="molecule type" value="Genomic_DNA"/>
</dbReference>
<reference evidence="2" key="1">
    <citation type="submission" date="2023-03" db="EMBL/GenBank/DDBJ databases">
        <title>Massive genome expansion in bonnet fungi (Mycena s.s.) driven by repeated elements and novel gene families across ecological guilds.</title>
        <authorList>
            <consortium name="Lawrence Berkeley National Laboratory"/>
            <person name="Harder C.B."/>
            <person name="Miyauchi S."/>
            <person name="Viragh M."/>
            <person name="Kuo A."/>
            <person name="Thoen E."/>
            <person name="Andreopoulos B."/>
            <person name="Lu D."/>
            <person name="Skrede I."/>
            <person name="Drula E."/>
            <person name="Henrissat B."/>
            <person name="Morin E."/>
            <person name="Kohler A."/>
            <person name="Barry K."/>
            <person name="LaButti K."/>
            <person name="Morin E."/>
            <person name="Salamov A."/>
            <person name="Lipzen A."/>
            <person name="Mereny Z."/>
            <person name="Hegedus B."/>
            <person name="Baldrian P."/>
            <person name="Stursova M."/>
            <person name="Weitz H."/>
            <person name="Taylor A."/>
            <person name="Grigoriev I.V."/>
            <person name="Nagy L.G."/>
            <person name="Martin F."/>
            <person name="Kauserud H."/>
        </authorList>
    </citation>
    <scope>NUCLEOTIDE SEQUENCE</scope>
    <source>
        <strain evidence="2">CBHHK067</strain>
    </source>
</reference>
<dbReference type="Proteomes" id="UP001221757">
    <property type="component" value="Unassembled WGS sequence"/>
</dbReference>
<gene>
    <name evidence="2" type="ORF">B0H17DRAFT_1196609</name>
</gene>
<proteinExistence type="predicted"/>
<name>A0AAD7GKA4_MYCRO</name>